<organism evidence="2 3">
    <name type="scientific">Mucilaginibacter aquariorum</name>
    <dbReference type="NCBI Taxonomy" id="2967225"/>
    <lineage>
        <taxon>Bacteria</taxon>
        <taxon>Pseudomonadati</taxon>
        <taxon>Bacteroidota</taxon>
        <taxon>Sphingobacteriia</taxon>
        <taxon>Sphingobacteriales</taxon>
        <taxon>Sphingobacteriaceae</taxon>
        <taxon>Mucilaginibacter</taxon>
    </lineage>
</organism>
<feature type="domain" description="N-acetyltransferase" evidence="1">
    <location>
        <begin position="10"/>
        <end position="137"/>
    </location>
</feature>
<evidence type="ECO:0000259" key="1">
    <source>
        <dbReference type="Pfam" id="PF13302"/>
    </source>
</evidence>
<protein>
    <submittedName>
        <fullName evidence="2">GNAT family N-acetyltransferase</fullName>
    </submittedName>
</protein>
<dbReference type="InterPro" id="IPR000182">
    <property type="entry name" value="GNAT_dom"/>
</dbReference>
<reference evidence="2 3" key="1">
    <citation type="submission" date="2022-07" db="EMBL/GenBank/DDBJ databases">
        <title>Mucilaginibacter sp. JC4.</title>
        <authorList>
            <person name="Le V."/>
            <person name="Ko S.-R."/>
            <person name="Ahn C.-Y."/>
            <person name="Oh H.-M."/>
        </authorList>
    </citation>
    <scope>NUCLEOTIDE SEQUENCE [LARGE SCALE GENOMIC DNA]</scope>
    <source>
        <strain evidence="2 3">JC4</strain>
    </source>
</reference>
<dbReference type="Gene3D" id="3.40.630.30">
    <property type="match status" value="1"/>
</dbReference>
<dbReference type="SUPFAM" id="SSF55729">
    <property type="entry name" value="Acyl-CoA N-acyltransferases (Nat)"/>
    <property type="match status" value="1"/>
</dbReference>
<sequence length="178" mass="21333">MQFPVHKYGLIFRLVEENDAAFILSLRADPKLSKHLSATDNDLDKQIRWIRQYKQREAEGSEYYFLYTDRQNQPLGVFRLYNIANKTVTSGSWLSKPGNDEFTPIKADLFLTSLIFENLKFDKCFIDVRKDNKKLVRYHKMFFTVINEDHQNIYMFMDKESYQHKREFLTSIIEPQKQ</sequence>
<evidence type="ECO:0000313" key="3">
    <source>
        <dbReference type="Proteomes" id="UP001204376"/>
    </source>
</evidence>
<gene>
    <name evidence="2" type="ORF">NPE20_04850</name>
</gene>
<comment type="caution">
    <text evidence="2">The sequence shown here is derived from an EMBL/GenBank/DDBJ whole genome shotgun (WGS) entry which is preliminary data.</text>
</comment>
<accession>A0ABT1SY49</accession>
<keyword evidence="3" id="KW-1185">Reference proteome</keyword>
<dbReference type="RefSeq" id="WP_256537476.1">
    <property type="nucleotide sequence ID" value="NZ_JANHOH010000001.1"/>
</dbReference>
<name>A0ABT1SY49_9SPHI</name>
<dbReference type="EMBL" id="JANHOH010000001">
    <property type="protein sequence ID" value="MCQ6957269.1"/>
    <property type="molecule type" value="Genomic_DNA"/>
</dbReference>
<dbReference type="InterPro" id="IPR016181">
    <property type="entry name" value="Acyl_CoA_acyltransferase"/>
</dbReference>
<dbReference type="Pfam" id="PF13302">
    <property type="entry name" value="Acetyltransf_3"/>
    <property type="match status" value="1"/>
</dbReference>
<proteinExistence type="predicted"/>
<evidence type="ECO:0000313" key="2">
    <source>
        <dbReference type="EMBL" id="MCQ6957269.1"/>
    </source>
</evidence>
<dbReference type="Proteomes" id="UP001204376">
    <property type="component" value="Unassembled WGS sequence"/>
</dbReference>